<keyword evidence="4 7" id="KW-1133">Transmembrane helix</keyword>
<sequence>MKPIEARNQVKLGAVRCLQLALSGMSYRLFRSLVTVSILALAVAFLVHMLAYGIIGHETERDAYDELRQSRQLGERITRLAAMDSRQAAERGLAGDNADRHAEYQRWASLSAEELDRAREVARQIRATNQHFMDMPLTQRLPLIGDVEPRGLLDRLRDEDRFDRFVARIEELRVSPPLGDVRAFAELVREGRPWLLGVIERLQAGHVEAIEAVREAYPQRSPRELFADPPDDFVEVLQGAGFAVDYERLAEIRTFAQQMDDIEQITSRITDSTVRAAVARQTNEAPTEVSFDSLMQYLSSQRRADWFAGVLAEAGAPARLSGDRVLELSNEYRRERQLERIVGEEAPEDSGVLFGLPPRTLYLISLSFMVCVVGVANAMLMSVTERFTEIATMKCLGAMDGFVMKMFVFEAVIQGLVGGLVGVVLGILLAALRGLAEYGLLVTSGFAVLTDVAMATLLALSVGIGLAAVAAIGPSWVAARLAPMEAMRVE</sequence>
<evidence type="ECO:0000313" key="9">
    <source>
        <dbReference type="EMBL" id="MFA9480411.1"/>
    </source>
</evidence>
<comment type="similarity">
    <text evidence="6">Belongs to the ABC-4 integral membrane protein family.</text>
</comment>
<feature type="transmembrane region" description="Helical" evidence="7">
    <location>
        <begin position="33"/>
        <end position="55"/>
    </location>
</feature>
<evidence type="ECO:0000259" key="8">
    <source>
        <dbReference type="Pfam" id="PF02687"/>
    </source>
</evidence>
<keyword evidence="2" id="KW-1003">Cell membrane</keyword>
<evidence type="ECO:0000256" key="4">
    <source>
        <dbReference type="ARBA" id="ARBA00022989"/>
    </source>
</evidence>
<feature type="domain" description="ABC3 transporter permease C-terminal" evidence="8">
    <location>
        <begin position="364"/>
        <end position="479"/>
    </location>
</feature>
<evidence type="ECO:0000256" key="7">
    <source>
        <dbReference type="SAM" id="Phobius"/>
    </source>
</evidence>
<organism evidence="9 10">
    <name type="scientific">Natronomicrosphaera hydrolytica</name>
    <dbReference type="NCBI Taxonomy" id="3242702"/>
    <lineage>
        <taxon>Bacteria</taxon>
        <taxon>Pseudomonadati</taxon>
        <taxon>Planctomycetota</taxon>
        <taxon>Phycisphaerae</taxon>
        <taxon>Phycisphaerales</taxon>
        <taxon>Phycisphaeraceae</taxon>
        <taxon>Natronomicrosphaera</taxon>
    </lineage>
</organism>
<protein>
    <submittedName>
        <fullName evidence="9">ABC transporter permease</fullName>
    </submittedName>
</protein>
<feature type="transmembrane region" description="Helical" evidence="7">
    <location>
        <begin position="452"/>
        <end position="478"/>
    </location>
</feature>
<dbReference type="PANTHER" id="PTHR30572:SF4">
    <property type="entry name" value="ABC TRANSPORTER PERMEASE YTRF"/>
    <property type="match status" value="1"/>
</dbReference>
<evidence type="ECO:0000256" key="1">
    <source>
        <dbReference type="ARBA" id="ARBA00004651"/>
    </source>
</evidence>
<feature type="transmembrane region" description="Helical" evidence="7">
    <location>
        <begin position="402"/>
        <end position="432"/>
    </location>
</feature>
<dbReference type="InterPro" id="IPR003838">
    <property type="entry name" value="ABC3_permease_C"/>
</dbReference>
<evidence type="ECO:0000256" key="6">
    <source>
        <dbReference type="ARBA" id="ARBA00038076"/>
    </source>
</evidence>
<gene>
    <name evidence="9" type="ORF">ACERK3_19250</name>
</gene>
<dbReference type="EMBL" id="JBGUBD010000021">
    <property type="protein sequence ID" value="MFA9480411.1"/>
    <property type="molecule type" value="Genomic_DNA"/>
</dbReference>
<evidence type="ECO:0000313" key="10">
    <source>
        <dbReference type="Proteomes" id="UP001575105"/>
    </source>
</evidence>
<dbReference type="RefSeq" id="WP_425347332.1">
    <property type="nucleotide sequence ID" value="NZ_JBGUBD010000021.1"/>
</dbReference>
<dbReference type="Proteomes" id="UP001575105">
    <property type="component" value="Unassembled WGS sequence"/>
</dbReference>
<dbReference type="InterPro" id="IPR050250">
    <property type="entry name" value="Macrolide_Exporter_MacB"/>
</dbReference>
<evidence type="ECO:0000256" key="3">
    <source>
        <dbReference type="ARBA" id="ARBA00022692"/>
    </source>
</evidence>
<keyword evidence="5 7" id="KW-0472">Membrane</keyword>
<evidence type="ECO:0000256" key="2">
    <source>
        <dbReference type="ARBA" id="ARBA00022475"/>
    </source>
</evidence>
<comment type="caution">
    <text evidence="9">The sequence shown here is derived from an EMBL/GenBank/DDBJ whole genome shotgun (WGS) entry which is preliminary data.</text>
</comment>
<accession>A0ABV4UA30</accession>
<proteinExistence type="inferred from homology"/>
<reference evidence="9 10" key="1">
    <citation type="submission" date="2024-08" db="EMBL/GenBank/DDBJ databases">
        <title>Whole-genome sequencing of halo(alkali)philic microorganisms from hypersaline lakes.</title>
        <authorList>
            <person name="Sorokin D.Y."/>
            <person name="Merkel A.Y."/>
            <person name="Messina E."/>
            <person name="Yakimov M."/>
        </authorList>
    </citation>
    <scope>NUCLEOTIDE SEQUENCE [LARGE SCALE GENOMIC DNA]</scope>
    <source>
        <strain evidence="9 10">AB-hyl4</strain>
    </source>
</reference>
<comment type="subcellular location">
    <subcellularLocation>
        <location evidence="1">Cell membrane</location>
        <topology evidence="1">Multi-pass membrane protein</topology>
    </subcellularLocation>
</comment>
<dbReference type="Pfam" id="PF02687">
    <property type="entry name" value="FtsX"/>
    <property type="match status" value="1"/>
</dbReference>
<name>A0ABV4UA30_9BACT</name>
<evidence type="ECO:0000256" key="5">
    <source>
        <dbReference type="ARBA" id="ARBA00023136"/>
    </source>
</evidence>
<dbReference type="PANTHER" id="PTHR30572">
    <property type="entry name" value="MEMBRANE COMPONENT OF TRANSPORTER-RELATED"/>
    <property type="match status" value="1"/>
</dbReference>
<keyword evidence="10" id="KW-1185">Reference proteome</keyword>
<keyword evidence="3 7" id="KW-0812">Transmembrane</keyword>
<feature type="transmembrane region" description="Helical" evidence="7">
    <location>
        <begin position="361"/>
        <end position="381"/>
    </location>
</feature>